<keyword evidence="2" id="KW-1185">Reference proteome</keyword>
<evidence type="ECO:0000313" key="1">
    <source>
        <dbReference type="EMBL" id="KAK3697187.1"/>
    </source>
</evidence>
<dbReference type="Proteomes" id="UP001281147">
    <property type="component" value="Unassembled WGS sequence"/>
</dbReference>
<name>A0ACC3MJJ0_9PEZI</name>
<evidence type="ECO:0000313" key="2">
    <source>
        <dbReference type="Proteomes" id="UP001281147"/>
    </source>
</evidence>
<protein>
    <submittedName>
        <fullName evidence="1">Uncharacterized protein</fullName>
    </submittedName>
</protein>
<organism evidence="1 2">
    <name type="scientific">Vermiconidia calcicola</name>
    <dbReference type="NCBI Taxonomy" id="1690605"/>
    <lineage>
        <taxon>Eukaryota</taxon>
        <taxon>Fungi</taxon>
        <taxon>Dikarya</taxon>
        <taxon>Ascomycota</taxon>
        <taxon>Pezizomycotina</taxon>
        <taxon>Dothideomycetes</taxon>
        <taxon>Dothideomycetidae</taxon>
        <taxon>Mycosphaerellales</taxon>
        <taxon>Extremaceae</taxon>
        <taxon>Vermiconidia</taxon>
    </lineage>
</organism>
<proteinExistence type="predicted"/>
<accession>A0ACC3MJJ0</accession>
<dbReference type="EMBL" id="JAUTXU010000230">
    <property type="protein sequence ID" value="KAK3697187.1"/>
    <property type="molecule type" value="Genomic_DNA"/>
</dbReference>
<sequence length="230" mass="25640">MSKRKADDDSVHNEKQEAKSSSSPSKPHEVFVVLYKFDPQSSGGDARCDVKGVFSNIAEANKEAIAAGKQEHEFWSQAEEDGFFRDRSDPKKAKWSQDALASYTRGEMPDEYGIEMWLTKTGERMIEMGDGNGDGSHSVSVEKHLVKEKSEPTSAVQTQSLGGSGGMSRDSFFQATVFHHRMTYEATEDRVDPITAISIVLRTPTSGKVKYGQDTHQTVDQRSLFMLFQM</sequence>
<gene>
    <name evidence="1" type="ORF">LTR37_017588</name>
</gene>
<reference evidence="1" key="1">
    <citation type="submission" date="2023-07" db="EMBL/GenBank/DDBJ databases">
        <title>Black Yeasts Isolated from many extreme environments.</title>
        <authorList>
            <person name="Coleine C."/>
            <person name="Stajich J.E."/>
            <person name="Selbmann L."/>
        </authorList>
    </citation>
    <scope>NUCLEOTIDE SEQUENCE</scope>
    <source>
        <strain evidence="1">CCFEE 5714</strain>
    </source>
</reference>
<comment type="caution">
    <text evidence="1">The sequence shown here is derived from an EMBL/GenBank/DDBJ whole genome shotgun (WGS) entry which is preliminary data.</text>
</comment>